<sequence length="323" mass="34393">MTDAIEELIEQLRGGSVRALSRAISEVENGGSLAPKILAGCFPYSGRALRVGITGSPGAGKSTLVDHLVTQYRSQGRTVGVVAVDPTSPYSGGAILGDRIRMQAHHADSGVFTRSMATRGALGGLASTTADVVSIIEASGKDVILIETVGVGQDEIDVVRLADVCVVAVVPGMGDDIQSMKAGIMEIADVLVINKSDREGSDRLEQELRAMQSLGHSSKEPNLDVHIIRTVAITGDGIAELQSAIGAQEQWLGMEGRLFARRSAQWRERISNMIRQEVLRNIQRPGGGEDEFAKLAEAAAAGTVNPYLALPRMMERLRQAARN</sequence>
<dbReference type="EMBL" id="CP030840">
    <property type="protein sequence ID" value="AXC14821.1"/>
    <property type="molecule type" value="Genomic_DNA"/>
</dbReference>
<dbReference type="InterPro" id="IPR005129">
    <property type="entry name" value="GTPase_ArgK"/>
</dbReference>
<keyword evidence="8" id="KW-1185">Reference proteome</keyword>
<dbReference type="InterPro" id="IPR052040">
    <property type="entry name" value="GTPase/Isobutyryl-CoA_mutase"/>
</dbReference>
<dbReference type="CDD" id="cd03114">
    <property type="entry name" value="MMAA-like"/>
    <property type="match status" value="1"/>
</dbReference>
<name>A0A2Z5G6V1_9BACT</name>
<dbReference type="Gene3D" id="3.40.50.300">
    <property type="entry name" value="P-loop containing nucleotide triphosphate hydrolases"/>
    <property type="match status" value="1"/>
</dbReference>
<comment type="similarity">
    <text evidence="1">Belongs to the SIMIBI class G3E GTPase family. ArgK/MeaB subfamily.</text>
</comment>
<dbReference type="GO" id="GO:0005525">
    <property type="term" value="F:GTP binding"/>
    <property type="evidence" value="ECO:0007669"/>
    <property type="project" value="UniProtKB-KW"/>
</dbReference>
<dbReference type="PANTHER" id="PTHR43087:SF1">
    <property type="entry name" value="LAO_AO TRANSPORT SYSTEM ATPASE"/>
    <property type="match status" value="1"/>
</dbReference>
<accession>A0A2Z5G6V1</accession>
<keyword evidence="7" id="KW-0418">Kinase</keyword>
<evidence type="ECO:0000256" key="4">
    <source>
        <dbReference type="ARBA" id="ARBA00023134"/>
    </source>
</evidence>
<dbReference type="InterPro" id="IPR003593">
    <property type="entry name" value="AAA+_ATPase"/>
</dbReference>
<proteinExistence type="inferred from homology"/>
<evidence type="ECO:0000256" key="3">
    <source>
        <dbReference type="ARBA" id="ARBA00022801"/>
    </source>
</evidence>
<keyword evidence="7" id="KW-0808">Transferase</keyword>
<evidence type="ECO:0000256" key="2">
    <source>
        <dbReference type="ARBA" id="ARBA00022741"/>
    </source>
</evidence>
<dbReference type="SMART" id="SM00382">
    <property type="entry name" value="AAA"/>
    <property type="match status" value="1"/>
</dbReference>
<keyword evidence="5" id="KW-0143">Chaperone</keyword>
<dbReference type="Pfam" id="PF03308">
    <property type="entry name" value="MeaB"/>
    <property type="match status" value="1"/>
</dbReference>
<keyword evidence="2" id="KW-0547">Nucleotide-binding</keyword>
<dbReference type="InterPro" id="IPR027417">
    <property type="entry name" value="P-loop_NTPase"/>
</dbReference>
<dbReference type="KEGG" id="abas:ACPOL_5573"/>
<dbReference type="RefSeq" id="WP_236657022.1">
    <property type="nucleotide sequence ID" value="NZ_CP030840.1"/>
</dbReference>
<reference evidence="7 8" key="1">
    <citation type="journal article" date="2018" name="Front. Microbiol.">
        <title>Hydrolytic Capabilities as a Key to Environmental Success: Chitinolytic and Cellulolytic Acidobacteria From Acidic Sub-arctic Soils and Boreal Peatlands.</title>
        <authorList>
            <person name="Belova S.E."/>
            <person name="Ravin N.V."/>
            <person name="Pankratov T.A."/>
            <person name="Rakitin A.L."/>
            <person name="Ivanova A.A."/>
            <person name="Beletsky A.V."/>
            <person name="Mardanov A.V."/>
            <person name="Sinninghe Damste J.S."/>
            <person name="Dedysh S.N."/>
        </authorList>
    </citation>
    <scope>NUCLEOTIDE SEQUENCE [LARGE SCALE GENOMIC DNA]</scope>
    <source>
        <strain evidence="7 8">SBC82</strain>
    </source>
</reference>
<evidence type="ECO:0000259" key="6">
    <source>
        <dbReference type="SMART" id="SM00382"/>
    </source>
</evidence>
<evidence type="ECO:0000256" key="1">
    <source>
        <dbReference type="ARBA" id="ARBA00009625"/>
    </source>
</evidence>
<evidence type="ECO:0000313" key="8">
    <source>
        <dbReference type="Proteomes" id="UP000253606"/>
    </source>
</evidence>
<feature type="domain" description="AAA+ ATPase" evidence="6">
    <location>
        <begin position="47"/>
        <end position="197"/>
    </location>
</feature>
<keyword evidence="4" id="KW-0342">GTP-binding</keyword>
<dbReference type="PANTHER" id="PTHR43087">
    <property type="entry name" value="LYSINE/ARGININE/ORNITHINE TRANSPORT SYSTEM KINASE"/>
    <property type="match status" value="1"/>
</dbReference>
<keyword evidence="3" id="KW-0378">Hydrolase</keyword>
<dbReference type="Proteomes" id="UP000253606">
    <property type="component" value="Chromosome"/>
</dbReference>
<dbReference type="GO" id="GO:0003924">
    <property type="term" value="F:GTPase activity"/>
    <property type="evidence" value="ECO:0007669"/>
    <property type="project" value="InterPro"/>
</dbReference>
<protein>
    <submittedName>
        <fullName evidence="7">Putative periplasmic protein kinase ArgK and related GTPases of G3E family</fullName>
    </submittedName>
</protein>
<gene>
    <name evidence="7" type="ORF">ACPOL_5573</name>
</gene>
<dbReference type="AlphaFoldDB" id="A0A2Z5G6V1"/>
<dbReference type="NCBIfam" id="TIGR00750">
    <property type="entry name" value="lao"/>
    <property type="match status" value="1"/>
</dbReference>
<dbReference type="SUPFAM" id="SSF52540">
    <property type="entry name" value="P-loop containing nucleoside triphosphate hydrolases"/>
    <property type="match status" value="1"/>
</dbReference>
<organism evidence="7 8">
    <name type="scientific">Acidisarcina polymorpha</name>
    <dbReference type="NCBI Taxonomy" id="2211140"/>
    <lineage>
        <taxon>Bacteria</taxon>
        <taxon>Pseudomonadati</taxon>
        <taxon>Acidobacteriota</taxon>
        <taxon>Terriglobia</taxon>
        <taxon>Terriglobales</taxon>
        <taxon>Acidobacteriaceae</taxon>
        <taxon>Acidisarcina</taxon>
    </lineage>
</organism>
<evidence type="ECO:0000256" key="5">
    <source>
        <dbReference type="ARBA" id="ARBA00023186"/>
    </source>
</evidence>
<dbReference type="GO" id="GO:0016301">
    <property type="term" value="F:kinase activity"/>
    <property type="evidence" value="ECO:0007669"/>
    <property type="project" value="UniProtKB-KW"/>
</dbReference>
<evidence type="ECO:0000313" key="7">
    <source>
        <dbReference type="EMBL" id="AXC14821.1"/>
    </source>
</evidence>